<dbReference type="SUPFAM" id="SSF52980">
    <property type="entry name" value="Restriction endonuclease-like"/>
    <property type="match status" value="1"/>
</dbReference>
<keyword evidence="2" id="KW-0255">Endonuclease</keyword>
<dbReference type="Proteomes" id="UP000732399">
    <property type="component" value="Unassembled WGS sequence"/>
</dbReference>
<gene>
    <name evidence="2" type="ORF">HBH26_02135</name>
</gene>
<comment type="caution">
    <text evidence="2">The sequence shown here is derived from an EMBL/GenBank/DDBJ whole genome shotgun (WGS) entry which is preliminary data.</text>
</comment>
<evidence type="ECO:0000259" key="1">
    <source>
        <dbReference type="Pfam" id="PF05685"/>
    </source>
</evidence>
<name>A0ABX1CHD8_9SPHN</name>
<dbReference type="InterPro" id="IPR008538">
    <property type="entry name" value="Uma2"/>
</dbReference>
<dbReference type="Gene3D" id="3.90.1570.10">
    <property type="entry name" value="tt1808, chain A"/>
    <property type="match status" value="1"/>
</dbReference>
<evidence type="ECO:0000313" key="3">
    <source>
        <dbReference type="Proteomes" id="UP000732399"/>
    </source>
</evidence>
<dbReference type="RefSeq" id="WP_168132917.1">
    <property type="nucleotide sequence ID" value="NZ_JAAVJH010000001.1"/>
</dbReference>
<dbReference type="Pfam" id="PF05685">
    <property type="entry name" value="Uma2"/>
    <property type="match status" value="1"/>
</dbReference>
<keyword evidence="2" id="KW-0378">Hydrolase</keyword>
<dbReference type="PANTHER" id="PTHR35400">
    <property type="entry name" value="SLR1083 PROTEIN"/>
    <property type="match status" value="1"/>
</dbReference>
<sequence>MNAPALLAEAHQGHRLRASDFEVLHEGGALQDVRKAELIDGDIYTMSPQTTRHGVAKTELGFQIRSHLKTLRPDLITIIAVSVVVADDSVPEPDIVVSSYKGSRFMPGDTVLLAVEVASSILAVDLGRKAALYAAAGIPEYWVVDLDAARMVIHAQPGAEGYGVKSEVAFGSDLISIAIPGLSVETGFLLA</sequence>
<evidence type="ECO:0000313" key="2">
    <source>
        <dbReference type="EMBL" id="NJR77412.1"/>
    </source>
</evidence>
<accession>A0ABX1CHD8</accession>
<feature type="domain" description="Putative restriction endonuclease" evidence="1">
    <location>
        <begin position="33"/>
        <end position="183"/>
    </location>
</feature>
<organism evidence="2 3">
    <name type="scientific">Sphingomonas corticis</name>
    <dbReference type="NCBI Taxonomy" id="2722791"/>
    <lineage>
        <taxon>Bacteria</taxon>
        <taxon>Pseudomonadati</taxon>
        <taxon>Pseudomonadota</taxon>
        <taxon>Alphaproteobacteria</taxon>
        <taxon>Sphingomonadales</taxon>
        <taxon>Sphingomonadaceae</taxon>
        <taxon>Sphingomonas</taxon>
    </lineage>
</organism>
<reference evidence="2 3" key="1">
    <citation type="submission" date="2020-03" db="EMBL/GenBank/DDBJ databases">
        <authorList>
            <person name="Wang L."/>
            <person name="He N."/>
            <person name="Li Y."/>
            <person name="Fang Y."/>
            <person name="Zhang F."/>
        </authorList>
    </citation>
    <scope>NUCLEOTIDE SEQUENCE [LARGE SCALE GENOMIC DNA]</scope>
    <source>
        <strain evidence="2 3">36D10-4-7</strain>
    </source>
</reference>
<keyword evidence="3" id="KW-1185">Reference proteome</keyword>
<protein>
    <submittedName>
        <fullName evidence="2">Uma2 family endonuclease</fullName>
    </submittedName>
</protein>
<dbReference type="GO" id="GO:0004519">
    <property type="term" value="F:endonuclease activity"/>
    <property type="evidence" value="ECO:0007669"/>
    <property type="project" value="UniProtKB-KW"/>
</dbReference>
<keyword evidence="2" id="KW-0540">Nuclease</keyword>
<dbReference type="CDD" id="cd06260">
    <property type="entry name" value="DUF820-like"/>
    <property type="match status" value="1"/>
</dbReference>
<dbReference type="InterPro" id="IPR012296">
    <property type="entry name" value="Nuclease_put_TT1808"/>
</dbReference>
<dbReference type="PANTHER" id="PTHR35400:SF3">
    <property type="entry name" value="SLL1072 PROTEIN"/>
    <property type="match status" value="1"/>
</dbReference>
<dbReference type="InterPro" id="IPR011335">
    <property type="entry name" value="Restrct_endonuc-II-like"/>
</dbReference>
<proteinExistence type="predicted"/>
<dbReference type="EMBL" id="JAAVJH010000001">
    <property type="protein sequence ID" value="NJR77412.1"/>
    <property type="molecule type" value="Genomic_DNA"/>
</dbReference>